<evidence type="ECO:0000256" key="2">
    <source>
        <dbReference type="SAM" id="MobiDB-lite"/>
    </source>
</evidence>
<name>A0A0I9ZQ57_9MYCO</name>
<dbReference type="Gene3D" id="1.20.1260.20">
    <property type="entry name" value="PPE superfamily"/>
    <property type="match status" value="1"/>
</dbReference>
<evidence type="ECO:0000256" key="1">
    <source>
        <dbReference type="ARBA" id="ARBA00010652"/>
    </source>
</evidence>
<dbReference type="Pfam" id="PF00823">
    <property type="entry name" value="PPE"/>
    <property type="match status" value="1"/>
</dbReference>
<dbReference type="GO" id="GO:0052572">
    <property type="term" value="P:response to host immune response"/>
    <property type="evidence" value="ECO:0007669"/>
    <property type="project" value="TreeGrafter"/>
</dbReference>
<evidence type="ECO:0000313" key="5">
    <source>
        <dbReference type="Proteomes" id="UP000036334"/>
    </source>
</evidence>
<dbReference type="InterPro" id="IPR038332">
    <property type="entry name" value="PPE_sf"/>
</dbReference>
<sequence length="193" mass="20899">MFPNFQVRSPEVNATKLLGGQGVTSTMAAALMWAKLSVELDHACNDMDKALMALAGAWQSPAAAQMMQAAAAYKVWLQGIATHANAIAEKAFSDARAHSQADRSMVMLQTIADNKRQTAKLVNDNLMGKHAHEIARLEAEYQQYWDINARAMNDYAAAVSADSPVKPFDKAPQIINEQGLADAAKAGRPQQKS</sequence>
<proteinExistence type="inferred from homology"/>
<protein>
    <recommendedName>
        <fullName evidence="3">PPE domain-containing protein</fullName>
    </recommendedName>
</protein>
<comment type="similarity">
    <text evidence="1">Belongs to the mycobacterial PPE family.</text>
</comment>
<dbReference type="AlphaFoldDB" id="A0A0I9ZQ57"/>
<dbReference type="InterPro" id="IPR000030">
    <property type="entry name" value="PPE_dom"/>
</dbReference>
<reference evidence="4 5" key="1">
    <citation type="submission" date="2015-05" db="EMBL/GenBank/DDBJ databases">
        <title>Genome sequence of Mycobacterium haemophilum.</title>
        <authorList>
            <person name="Greninger A.L."/>
            <person name="Cunningham G."/>
            <person name="Miller S."/>
        </authorList>
    </citation>
    <scope>NUCLEOTIDE SEQUENCE [LARGE SCALE GENOMIC DNA]</scope>
    <source>
        <strain evidence="5">UC1</strain>
    </source>
</reference>
<dbReference type="RefSeq" id="WP_047314484.1">
    <property type="nucleotide sequence ID" value="NZ_LDPQ01000006.1"/>
</dbReference>
<dbReference type="PANTHER" id="PTHR46766:SF1">
    <property type="entry name" value="GLUTAMINE-RICH PROTEIN 2"/>
    <property type="match status" value="1"/>
</dbReference>
<dbReference type="OrthoDB" id="4749881at2"/>
<dbReference type="PATRIC" id="fig|29311.18.peg.3833"/>
<dbReference type="Proteomes" id="UP000036334">
    <property type="component" value="Unassembled WGS sequence"/>
</dbReference>
<evidence type="ECO:0000259" key="3">
    <source>
        <dbReference type="Pfam" id="PF00823"/>
    </source>
</evidence>
<accession>A0A0I9ZQ57</accession>
<dbReference type="PANTHER" id="PTHR46766">
    <property type="entry name" value="GLUTAMINE-RICH PROTEIN 2"/>
    <property type="match status" value="1"/>
</dbReference>
<comment type="caution">
    <text evidence="4">The sequence shown here is derived from an EMBL/GenBank/DDBJ whole genome shotgun (WGS) entry which is preliminary data.</text>
</comment>
<evidence type="ECO:0000313" key="4">
    <source>
        <dbReference type="EMBL" id="KLO36589.1"/>
    </source>
</evidence>
<feature type="domain" description="PPE" evidence="3">
    <location>
        <begin position="4"/>
        <end position="161"/>
    </location>
</feature>
<gene>
    <name evidence="4" type="ORF">ABH38_11455</name>
</gene>
<organism evidence="4 5">
    <name type="scientific">Mycobacterium haemophilum</name>
    <dbReference type="NCBI Taxonomy" id="29311"/>
    <lineage>
        <taxon>Bacteria</taxon>
        <taxon>Bacillati</taxon>
        <taxon>Actinomycetota</taxon>
        <taxon>Actinomycetes</taxon>
        <taxon>Mycobacteriales</taxon>
        <taxon>Mycobacteriaceae</taxon>
        <taxon>Mycobacterium</taxon>
    </lineage>
</organism>
<dbReference type="EMBL" id="LDPR01000008">
    <property type="protein sequence ID" value="KLO36589.1"/>
    <property type="molecule type" value="Genomic_DNA"/>
</dbReference>
<keyword evidence="5" id="KW-1185">Reference proteome</keyword>
<dbReference type="SUPFAM" id="SSF140459">
    <property type="entry name" value="PE/PPE dimer-like"/>
    <property type="match status" value="1"/>
</dbReference>
<feature type="region of interest" description="Disordered" evidence="2">
    <location>
        <begin position="173"/>
        <end position="193"/>
    </location>
</feature>